<keyword evidence="4" id="KW-1185">Reference proteome</keyword>
<comment type="caution">
    <text evidence="3">The sequence shown here is derived from an EMBL/GenBank/DDBJ whole genome shotgun (WGS) entry which is preliminary data.</text>
</comment>
<name>A0ABQ8UIL9_9EUKA</name>
<accession>A0ABQ8UIL9</accession>
<gene>
    <name evidence="3" type="ORF">PAPYR_6077</name>
</gene>
<evidence type="ECO:0000313" key="3">
    <source>
        <dbReference type="EMBL" id="KAJ4458257.1"/>
    </source>
</evidence>
<evidence type="ECO:0000256" key="2">
    <source>
        <dbReference type="SAM" id="MobiDB-lite"/>
    </source>
</evidence>
<evidence type="ECO:0000256" key="1">
    <source>
        <dbReference type="PROSITE-ProRule" id="PRU00259"/>
    </source>
</evidence>
<organism evidence="3 4">
    <name type="scientific">Paratrimastix pyriformis</name>
    <dbReference type="NCBI Taxonomy" id="342808"/>
    <lineage>
        <taxon>Eukaryota</taxon>
        <taxon>Metamonada</taxon>
        <taxon>Preaxostyla</taxon>
        <taxon>Paratrimastigidae</taxon>
        <taxon>Paratrimastix</taxon>
    </lineage>
</organism>
<dbReference type="PANTHER" id="PTHR23315:SF7">
    <property type="entry name" value="U-BOX DOMAIN-CONTAINING PROTEIN 4"/>
    <property type="match status" value="1"/>
</dbReference>
<evidence type="ECO:0000313" key="4">
    <source>
        <dbReference type="Proteomes" id="UP001141327"/>
    </source>
</evidence>
<dbReference type="InterPro" id="IPR016024">
    <property type="entry name" value="ARM-type_fold"/>
</dbReference>
<proteinExistence type="predicted"/>
<dbReference type="SMART" id="SM00185">
    <property type="entry name" value="ARM"/>
    <property type="match status" value="4"/>
</dbReference>
<dbReference type="PANTHER" id="PTHR23315">
    <property type="entry name" value="U BOX DOMAIN-CONTAINING"/>
    <property type="match status" value="1"/>
</dbReference>
<feature type="repeat" description="ARM" evidence="1">
    <location>
        <begin position="453"/>
        <end position="496"/>
    </location>
</feature>
<dbReference type="SUPFAM" id="SSF48371">
    <property type="entry name" value="ARM repeat"/>
    <property type="match status" value="2"/>
</dbReference>
<dbReference type="InterPro" id="IPR000225">
    <property type="entry name" value="Armadillo"/>
</dbReference>
<sequence>MARPGHGDATVGAAGKPRPTQANGRAAAANEPTRQPQNGPPKGPIAVSPFLAAAMVHLDRNPKDGAAFVRVGMLQPLIDIIAVHPDMVTEAPGLASHFLCTLCFLALDPQILPTLAVVVAPLAAVVRATPANVVFASPNTACALFDAVGKLAHCREIAAALARAGVVPHLVAFLGANPRLFTANPELAMLLYLAAGSTCVFGGPETMVLFHQAGVARPLAAIMEAIPATIGSLSCPATYPLFMFIGHLTEENPEAVAAFGEAGMVGPVAALLQAATPAAICARPAEALWLLVITAHLAHSPENAASFCRAGAIAPLAAILAGLPPSVVTATPILAEKLLNAVASLVKLGPEAAAADFGRAGVVPPVVGMLTAHPCLATESPPMAQSLLRIVAGLARDAPSSKALGRAGVAVPLGAILKSSHPDSPDFEEDLLCAIGGLALKSPENAASLGRAGVIGPLVGLLDAHPNPSVFRSLVMCLANLATDPENAAGMDRAGVISTLADVITTPPLMPRKDITQAFGLMARLVCGDEDVVITLGRLEVPPPTPSRSTKRVDGLGPLLGRLRGNPMLVVRVQLMLAGLDGLRG</sequence>
<dbReference type="PROSITE" id="PS50176">
    <property type="entry name" value="ARM_REPEAT"/>
    <property type="match status" value="1"/>
</dbReference>
<dbReference type="EMBL" id="JAPMOS010000032">
    <property type="protein sequence ID" value="KAJ4458257.1"/>
    <property type="molecule type" value="Genomic_DNA"/>
</dbReference>
<dbReference type="Gene3D" id="1.25.10.10">
    <property type="entry name" value="Leucine-rich Repeat Variant"/>
    <property type="match status" value="2"/>
</dbReference>
<reference evidence="3" key="1">
    <citation type="journal article" date="2022" name="bioRxiv">
        <title>Genomics of Preaxostyla Flagellates Illuminates Evolutionary Transitions and the Path Towards Mitochondrial Loss.</title>
        <authorList>
            <person name="Novak L.V.F."/>
            <person name="Treitli S.C."/>
            <person name="Pyrih J."/>
            <person name="Halakuc P."/>
            <person name="Pipaliya S.V."/>
            <person name="Vacek V."/>
            <person name="Brzon O."/>
            <person name="Soukal P."/>
            <person name="Eme L."/>
            <person name="Dacks J.B."/>
            <person name="Karnkowska A."/>
            <person name="Elias M."/>
            <person name="Hampl V."/>
        </authorList>
    </citation>
    <scope>NUCLEOTIDE SEQUENCE</scope>
    <source>
        <strain evidence="3">RCP-MX</strain>
    </source>
</reference>
<dbReference type="Proteomes" id="UP001141327">
    <property type="component" value="Unassembled WGS sequence"/>
</dbReference>
<dbReference type="InterPro" id="IPR011989">
    <property type="entry name" value="ARM-like"/>
</dbReference>
<feature type="region of interest" description="Disordered" evidence="2">
    <location>
        <begin position="1"/>
        <end position="43"/>
    </location>
</feature>
<protein>
    <submittedName>
        <fullName evidence="3">Uncharacterized protein</fullName>
    </submittedName>
</protein>